<dbReference type="PANTHER" id="PTHR33393">
    <property type="entry name" value="POLYGLUTAMINE SYNTHESIS ACCESSORY PROTEIN RV0574C-RELATED"/>
    <property type="match status" value="1"/>
</dbReference>
<feature type="compositionally biased region" description="Gly residues" evidence="2">
    <location>
        <begin position="62"/>
        <end position="78"/>
    </location>
</feature>
<feature type="region of interest" description="Disordered" evidence="2">
    <location>
        <begin position="48"/>
        <end position="82"/>
    </location>
</feature>
<evidence type="ECO:0000256" key="3">
    <source>
        <dbReference type="SAM" id="SignalP"/>
    </source>
</evidence>
<sequence length="415" mass="42992">MNTRRVRIMTMTAFSPRSRTRRAVLATAAGAVLAMPAACELTDAQAPEDGGAAAARPPDGNGAAGGGAGAEHGSGARGRPGVPMLTVAATGDFLLHDVLVQQAAEDRRSQGRRGYDLMPMLAGIKPVIGAADLGICHVETPLGRREGPFSGYPAFNSPPQIVDAVAGLGYDTCSTASNHTVDQGEPGVRRTLAALDAAGVRHAGSARTAEEARRINLLDVKGVKVAHLSYTQDTNGIPPPAPWSVNAGLSAPRILADAARAKAAGARLVVLSLHWGEEYRHEPTAAQRALARTLLASEDVDLIVGCHVHVVQPFERINGKWVAYGMGNQVANPSANDAATHEGVIARFTFTRGPSGWTAAPAFTPTVVVPGPPIRLHALGPGSDHQAAIARTSGYVRSLGANVPLAPDANPSTVR</sequence>
<keyword evidence="6" id="KW-1185">Reference proteome</keyword>
<comment type="caution">
    <text evidence="5">The sequence shown here is derived from an EMBL/GenBank/DDBJ whole genome shotgun (WGS) entry which is preliminary data.</text>
</comment>
<feature type="compositionally biased region" description="Low complexity" evidence="2">
    <location>
        <begin position="48"/>
        <end position="61"/>
    </location>
</feature>
<feature type="signal peptide" evidence="3">
    <location>
        <begin position="1"/>
        <end position="34"/>
    </location>
</feature>
<dbReference type="SMART" id="SM00854">
    <property type="entry name" value="PGA_cap"/>
    <property type="match status" value="1"/>
</dbReference>
<dbReference type="CDD" id="cd07381">
    <property type="entry name" value="MPP_CapA"/>
    <property type="match status" value="1"/>
</dbReference>
<dbReference type="Proteomes" id="UP001596380">
    <property type="component" value="Unassembled WGS sequence"/>
</dbReference>
<dbReference type="InterPro" id="IPR029052">
    <property type="entry name" value="Metallo-depent_PP-like"/>
</dbReference>
<evidence type="ECO:0000313" key="6">
    <source>
        <dbReference type="Proteomes" id="UP001596380"/>
    </source>
</evidence>
<keyword evidence="3" id="KW-0732">Signal</keyword>
<dbReference type="Gene3D" id="3.60.21.10">
    <property type="match status" value="1"/>
</dbReference>
<reference evidence="6" key="1">
    <citation type="journal article" date="2019" name="Int. J. Syst. Evol. Microbiol.">
        <title>The Global Catalogue of Microorganisms (GCM) 10K type strain sequencing project: providing services to taxonomists for standard genome sequencing and annotation.</title>
        <authorList>
            <consortium name="The Broad Institute Genomics Platform"/>
            <consortium name="The Broad Institute Genome Sequencing Center for Infectious Disease"/>
            <person name="Wu L."/>
            <person name="Ma J."/>
        </authorList>
    </citation>
    <scope>NUCLEOTIDE SEQUENCE [LARGE SCALE GENOMIC DNA]</scope>
    <source>
        <strain evidence="6">JCM 3369</strain>
    </source>
</reference>
<proteinExistence type="inferred from homology"/>
<evidence type="ECO:0000256" key="1">
    <source>
        <dbReference type="ARBA" id="ARBA00005662"/>
    </source>
</evidence>
<organism evidence="5 6">
    <name type="scientific">Actinomadura yumaensis</name>
    <dbReference type="NCBI Taxonomy" id="111807"/>
    <lineage>
        <taxon>Bacteria</taxon>
        <taxon>Bacillati</taxon>
        <taxon>Actinomycetota</taxon>
        <taxon>Actinomycetes</taxon>
        <taxon>Streptosporangiales</taxon>
        <taxon>Thermomonosporaceae</taxon>
        <taxon>Actinomadura</taxon>
    </lineage>
</organism>
<gene>
    <name evidence="5" type="ORF">ACFQKB_04825</name>
</gene>
<dbReference type="EMBL" id="JBHSXS010000002">
    <property type="protein sequence ID" value="MFC6879085.1"/>
    <property type="molecule type" value="Genomic_DNA"/>
</dbReference>
<comment type="similarity">
    <text evidence="1">Belongs to the CapA family.</text>
</comment>
<feature type="domain" description="Capsule synthesis protein CapA" evidence="4">
    <location>
        <begin position="86"/>
        <end position="333"/>
    </location>
</feature>
<feature type="chain" id="PRO_5046990237" evidence="3">
    <location>
        <begin position="35"/>
        <end position="415"/>
    </location>
</feature>
<dbReference type="RefSeq" id="WP_160823779.1">
    <property type="nucleotide sequence ID" value="NZ_JBHSXE010000001.1"/>
</dbReference>
<evidence type="ECO:0000256" key="2">
    <source>
        <dbReference type="SAM" id="MobiDB-lite"/>
    </source>
</evidence>
<dbReference type="PANTHER" id="PTHR33393:SF13">
    <property type="entry name" value="PGA BIOSYNTHESIS PROTEIN CAPA"/>
    <property type="match status" value="1"/>
</dbReference>
<name>A0ABW2CD15_9ACTN</name>
<accession>A0ABW2CD15</accession>
<dbReference type="InterPro" id="IPR052169">
    <property type="entry name" value="CW_Biosynth-Accessory"/>
</dbReference>
<dbReference type="SUPFAM" id="SSF56300">
    <property type="entry name" value="Metallo-dependent phosphatases"/>
    <property type="match status" value="1"/>
</dbReference>
<dbReference type="InterPro" id="IPR019079">
    <property type="entry name" value="Capsule_synth_CapA"/>
</dbReference>
<dbReference type="Pfam" id="PF09587">
    <property type="entry name" value="PGA_cap"/>
    <property type="match status" value="1"/>
</dbReference>
<evidence type="ECO:0000313" key="5">
    <source>
        <dbReference type="EMBL" id="MFC6879085.1"/>
    </source>
</evidence>
<evidence type="ECO:0000259" key="4">
    <source>
        <dbReference type="SMART" id="SM00854"/>
    </source>
</evidence>
<protein>
    <submittedName>
        <fullName evidence="5">CapA family protein</fullName>
    </submittedName>
</protein>